<comment type="caution">
    <text evidence="1">The sequence shown here is derived from an EMBL/GenBank/DDBJ whole genome shotgun (WGS) entry which is preliminary data.</text>
</comment>
<evidence type="ECO:0000313" key="1">
    <source>
        <dbReference type="EMBL" id="KKM67991.1"/>
    </source>
</evidence>
<protein>
    <submittedName>
        <fullName evidence="1">Uncharacterized protein</fullName>
    </submittedName>
</protein>
<gene>
    <name evidence="1" type="ORF">LCGC14_1465510</name>
</gene>
<sequence length="114" mass="13268">MRYQSQFLALMLLVVLGMPSVSWGAEKEEACRRKLVKAQELGMLYDLDWKPPKEPRVVVGKTFFRVAIDAKEGFAETLNCFLMGGDNKYINFNLIHWRTGKKVGRWSYGRLKMY</sequence>
<dbReference type="EMBL" id="LAZR01010252">
    <property type="protein sequence ID" value="KKM67991.1"/>
    <property type="molecule type" value="Genomic_DNA"/>
</dbReference>
<proteinExistence type="predicted"/>
<name>A0A0F9JZV1_9ZZZZ</name>
<organism evidence="1">
    <name type="scientific">marine sediment metagenome</name>
    <dbReference type="NCBI Taxonomy" id="412755"/>
    <lineage>
        <taxon>unclassified sequences</taxon>
        <taxon>metagenomes</taxon>
        <taxon>ecological metagenomes</taxon>
    </lineage>
</organism>
<reference evidence="1" key="1">
    <citation type="journal article" date="2015" name="Nature">
        <title>Complex archaea that bridge the gap between prokaryotes and eukaryotes.</title>
        <authorList>
            <person name="Spang A."/>
            <person name="Saw J.H."/>
            <person name="Jorgensen S.L."/>
            <person name="Zaremba-Niedzwiedzka K."/>
            <person name="Martijn J."/>
            <person name="Lind A.E."/>
            <person name="van Eijk R."/>
            <person name="Schleper C."/>
            <person name="Guy L."/>
            <person name="Ettema T.J."/>
        </authorList>
    </citation>
    <scope>NUCLEOTIDE SEQUENCE</scope>
</reference>
<dbReference type="AlphaFoldDB" id="A0A0F9JZV1"/>
<accession>A0A0F9JZV1</accession>